<dbReference type="InterPro" id="IPR002502">
    <property type="entry name" value="Amidase_domain"/>
</dbReference>
<reference evidence="2 3" key="1">
    <citation type="submission" date="2021-06" db="EMBL/GenBank/DDBJ databases">
        <authorList>
            <person name="Sun Q."/>
            <person name="Li D."/>
        </authorList>
    </citation>
    <scope>NUCLEOTIDE SEQUENCE [LARGE SCALE GENOMIC DNA]</scope>
    <source>
        <strain evidence="2 3">MSJ-6</strain>
    </source>
</reference>
<keyword evidence="3" id="KW-1185">Reference proteome</keyword>
<dbReference type="PANTHER" id="PTHR30417:SF1">
    <property type="entry name" value="N-ACETYLMURAMOYL-L-ALANINE AMIDASE AMID"/>
    <property type="match status" value="1"/>
</dbReference>
<organism evidence="2 3">
    <name type="scientific">Paenibacillus brevis</name>
    <dbReference type="NCBI Taxonomy" id="2841508"/>
    <lineage>
        <taxon>Bacteria</taxon>
        <taxon>Bacillati</taxon>
        <taxon>Bacillota</taxon>
        <taxon>Bacilli</taxon>
        <taxon>Bacillales</taxon>
        <taxon>Paenibacillaceae</taxon>
        <taxon>Paenibacillus</taxon>
    </lineage>
</organism>
<accession>A0ABS6FSQ7</accession>
<gene>
    <name evidence="2" type="ORF">KQJ23_15660</name>
</gene>
<dbReference type="CDD" id="cd06583">
    <property type="entry name" value="PGRP"/>
    <property type="match status" value="1"/>
</dbReference>
<evidence type="ECO:0000259" key="1">
    <source>
        <dbReference type="SMART" id="SM00644"/>
    </source>
</evidence>
<sequence length="325" mass="36143">MTCSCFCGGSTRGERTRLNKTKYSIDRRYINKRPNVRPGDRLKTGSPAFFVAHDTGNPGADAEAHYKYFNRQTDRDASAQVFIDDQRILEIIPTGTGTHPAERAHHVIRNVTTDNERFGYDANYAALGVELCYGTSRAGRTISFSEAYKRFVWYLAYCCEKWNKNPSTHIASHKQLDPGRKNDCEQALASGGKTLKNLITDVAAEMATPINVPDFVQLPTVVAQYLIDTYISPAWFASQQAGDEIGKKHYHNLANNLRMAAGIPLIPGHPAAPITKLHKSNAQEIIFNWLSPGWFKARADGNTALANQFNAYANHLRRAAGIPVE</sequence>
<protein>
    <submittedName>
        <fullName evidence="2">N-acetylmuramoyl-L-alanine amidase</fullName>
        <ecNumber evidence="2">3.5.1.28</ecNumber>
    </submittedName>
</protein>
<dbReference type="InterPro" id="IPR051206">
    <property type="entry name" value="NAMLAA_amidase_2"/>
</dbReference>
<proteinExistence type="predicted"/>
<comment type="caution">
    <text evidence="2">The sequence shown here is derived from an EMBL/GenBank/DDBJ whole genome shotgun (WGS) entry which is preliminary data.</text>
</comment>
<dbReference type="PANTHER" id="PTHR30417">
    <property type="entry name" value="N-ACETYLMURAMOYL-L-ALANINE AMIDASE AMID"/>
    <property type="match status" value="1"/>
</dbReference>
<dbReference type="EMBL" id="JAHLQJ010000013">
    <property type="protein sequence ID" value="MBU5673265.1"/>
    <property type="molecule type" value="Genomic_DNA"/>
</dbReference>
<dbReference type="SMART" id="SM00644">
    <property type="entry name" value="Ami_2"/>
    <property type="match status" value="1"/>
</dbReference>
<dbReference type="Pfam" id="PF01510">
    <property type="entry name" value="Amidase_2"/>
    <property type="match status" value="1"/>
</dbReference>
<name>A0ABS6FSQ7_9BACL</name>
<dbReference type="EC" id="3.5.1.28" evidence="2"/>
<evidence type="ECO:0000313" key="3">
    <source>
        <dbReference type="Proteomes" id="UP000743001"/>
    </source>
</evidence>
<feature type="domain" description="N-acetylmuramoyl-L-alanine amidase" evidence="1">
    <location>
        <begin position="35"/>
        <end position="185"/>
    </location>
</feature>
<dbReference type="Proteomes" id="UP000743001">
    <property type="component" value="Unassembled WGS sequence"/>
</dbReference>
<dbReference type="GO" id="GO:0008745">
    <property type="term" value="F:N-acetylmuramoyl-L-alanine amidase activity"/>
    <property type="evidence" value="ECO:0007669"/>
    <property type="project" value="UniProtKB-EC"/>
</dbReference>
<evidence type="ECO:0000313" key="2">
    <source>
        <dbReference type="EMBL" id="MBU5673265.1"/>
    </source>
</evidence>
<keyword evidence="2" id="KW-0378">Hydrolase</keyword>